<feature type="compositionally biased region" description="Basic and acidic residues" evidence="2">
    <location>
        <begin position="464"/>
        <end position="474"/>
    </location>
</feature>
<feature type="compositionally biased region" description="Low complexity" evidence="2">
    <location>
        <begin position="311"/>
        <end position="335"/>
    </location>
</feature>
<dbReference type="Gene3D" id="3.90.640.10">
    <property type="entry name" value="Actin, Chain A, domain 4"/>
    <property type="match status" value="2"/>
</dbReference>
<sequence length="591" mass="64021">MSTTPTRPQLTTTPSATPVAARFVQSHTVQASPHYSTTRRHSLYGTEDRIVIDPGSLIWKIGFSGEGKPRAVFYASEEQGRPLWCLNRETEATKRAEEDRQLNYAIERCLRTVFHSHLLVDPKARKVIIIEHPLLPLHVKDVIARVLFENLQVPSISFASSHLLSLFSSGRITGMVLDCGHLESVVLPIFAARPLFPLLKTTPLAGSRLRFHLRALLLMFGTYLPPPTTLGGVANIPLSSRSTRVPEAALTETVLEEIITRCCFVSEPLAVDEDDEGSRPPSPSDNMGTPPPTSDPAESESEFSHIGGGSRAPSTSLPESSSEFSIVSSSQVPSRVPERADNHLQAMATMYTRHSTATELHFQIQPPMSQQNGTGLGVLIVPGWVRERAAEVLFEGGDVDESSIAEVILDCLLKVPVDLRKTLASSLLITGGTPMLPGFIQRLHSELLRAVNPLVNAPPPRQPTRPDRPPPPRYDKYASLRPLIPYFAILNNPAPGVASSERAAANAGKAPAFAPSLMAWVGGSLAGSLKTGGAEVSREKWDEQEHGVAQGMDEDEEDADLRGIIDSSGHGAGGNRVLPDWTRTPVAIGAR</sequence>
<keyword evidence="4" id="KW-1185">Reference proteome</keyword>
<comment type="similarity">
    <text evidence="1">Belongs to the actin family.</text>
</comment>
<evidence type="ECO:0000256" key="2">
    <source>
        <dbReference type="SAM" id="MobiDB-lite"/>
    </source>
</evidence>
<dbReference type="Pfam" id="PF00022">
    <property type="entry name" value="Actin"/>
    <property type="match status" value="1"/>
</dbReference>
<dbReference type="Proteomes" id="UP000305067">
    <property type="component" value="Unassembled WGS sequence"/>
</dbReference>
<evidence type="ECO:0000313" key="4">
    <source>
        <dbReference type="Proteomes" id="UP000305067"/>
    </source>
</evidence>
<accession>A0A5C3QQX0</accession>
<dbReference type="AlphaFoldDB" id="A0A5C3QQX0"/>
<reference evidence="3 4" key="1">
    <citation type="journal article" date="2019" name="Nat. Ecol. Evol.">
        <title>Megaphylogeny resolves global patterns of mushroom evolution.</title>
        <authorList>
            <person name="Varga T."/>
            <person name="Krizsan K."/>
            <person name="Foldi C."/>
            <person name="Dima B."/>
            <person name="Sanchez-Garcia M."/>
            <person name="Sanchez-Ramirez S."/>
            <person name="Szollosi G.J."/>
            <person name="Szarkandi J.G."/>
            <person name="Papp V."/>
            <person name="Albert L."/>
            <person name="Andreopoulos W."/>
            <person name="Angelini C."/>
            <person name="Antonin V."/>
            <person name="Barry K.W."/>
            <person name="Bougher N.L."/>
            <person name="Buchanan P."/>
            <person name="Buyck B."/>
            <person name="Bense V."/>
            <person name="Catcheside P."/>
            <person name="Chovatia M."/>
            <person name="Cooper J."/>
            <person name="Damon W."/>
            <person name="Desjardin D."/>
            <person name="Finy P."/>
            <person name="Geml J."/>
            <person name="Haridas S."/>
            <person name="Hughes K."/>
            <person name="Justo A."/>
            <person name="Karasinski D."/>
            <person name="Kautmanova I."/>
            <person name="Kiss B."/>
            <person name="Kocsube S."/>
            <person name="Kotiranta H."/>
            <person name="LaButti K.M."/>
            <person name="Lechner B.E."/>
            <person name="Liimatainen K."/>
            <person name="Lipzen A."/>
            <person name="Lukacs Z."/>
            <person name="Mihaltcheva S."/>
            <person name="Morgado L.N."/>
            <person name="Niskanen T."/>
            <person name="Noordeloos M.E."/>
            <person name="Ohm R.A."/>
            <person name="Ortiz-Santana B."/>
            <person name="Ovrebo C."/>
            <person name="Racz N."/>
            <person name="Riley R."/>
            <person name="Savchenko A."/>
            <person name="Shiryaev A."/>
            <person name="Soop K."/>
            <person name="Spirin V."/>
            <person name="Szebenyi C."/>
            <person name="Tomsovsky M."/>
            <person name="Tulloss R.E."/>
            <person name="Uehling J."/>
            <person name="Grigoriev I.V."/>
            <person name="Vagvolgyi C."/>
            <person name="Papp T."/>
            <person name="Martin F.M."/>
            <person name="Miettinen O."/>
            <person name="Hibbett D.S."/>
            <person name="Nagy L.G."/>
        </authorList>
    </citation>
    <scope>NUCLEOTIDE SEQUENCE [LARGE SCALE GENOMIC DNA]</scope>
    <source>
        <strain evidence="3 4">CBS 309.79</strain>
    </source>
</reference>
<dbReference type="SUPFAM" id="SSF53067">
    <property type="entry name" value="Actin-like ATPase domain"/>
    <property type="match status" value="2"/>
</dbReference>
<dbReference type="InterPro" id="IPR043129">
    <property type="entry name" value="ATPase_NBD"/>
</dbReference>
<dbReference type="EMBL" id="ML178819">
    <property type="protein sequence ID" value="TFL03768.1"/>
    <property type="molecule type" value="Genomic_DNA"/>
</dbReference>
<name>A0A5C3QQX0_9AGAR</name>
<dbReference type="PANTHER" id="PTHR11937">
    <property type="entry name" value="ACTIN"/>
    <property type="match status" value="1"/>
</dbReference>
<dbReference type="SMART" id="SM00268">
    <property type="entry name" value="ACTIN"/>
    <property type="match status" value="1"/>
</dbReference>
<evidence type="ECO:0000256" key="1">
    <source>
        <dbReference type="RuleBase" id="RU000487"/>
    </source>
</evidence>
<evidence type="ECO:0000313" key="3">
    <source>
        <dbReference type="EMBL" id="TFL03768.1"/>
    </source>
</evidence>
<dbReference type="InterPro" id="IPR004000">
    <property type="entry name" value="Actin"/>
</dbReference>
<dbReference type="STRING" id="1884261.A0A5C3QQX0"/>
<proteinExistence type="inferred from homology"/>
<dbReference type="OrthoDB" id="337660at2759"/>
<feature type="region of interest" description="Disordered" evidence="2">
    <location>
        <begin position="453"/>
        <end position="474"/>
    </location>
</feature>
<feature type="region of interest" description="Disordered" evidence="2">
    <location>
        <begin position="566"/>
        <end position="591"/>
    </location>
</feature>
<gene>
    <name evidence="3" type="ORF">BDV98DRAFT_525343</name>
</gene>
<protein>
    <submittedName>
        <fullName evidence="3">Actin-domain-containing protein</fullName>
    </submittedName>
</protein>
<dbReference type="Gene3D" id="3.30.420.40">
    <property type="match status" value="4"/>
</dbReference>
<feature type="region of interest" description="Disordered" evidence="2">
    <location>
        <begin position="271"/>
        <end position="337"/>
    </location>
</feature>
<organism evidence="3 4">
    <name type="scientific">Pterulicium gracile</name>
    <dbReference type="NCBI Taxonomy" id="1884261"/>
    <lineage>
        <taxon>Eukaryota</taxon>
        <taxon>Fungi</taxon>
        <taxon>Dikarya</taxon>
        <taxon>Basidiomycota</taxon>
        <taxon>Agaricomycotina</taxon>
        <taxon>Agaricomycetes</taxon>
        <taxon>Agaricomycetidae</taxon>
        <taxon>Agaricales</taxon>
        <taxon>Pleurotineae</taxon>
        <taxon>Pterulaceae</taxon>
        <taxon>Pterulicium</taxon>
    </lineage>
</organism>